<dbReference type="OrthoDB" id="164796at2"/>
<proteinExistence type="predicted"/>
<gene>
    <name evidence="2" type="ORF">CJ255_12065</name>
</gene>
<name>A0A2A6RIY3_9CHLR</name>
<protein>
    <recommendedName>
        <fullName evidence="1">Transcriptional regulator HTH-type FeoC domain-containing protein</fullName>
    </recommendedName>
</protein>
<dbReference type="AlphaFoldDB" id="A0A2A6RIY3"/>
<dbReference type="Proteomes" id="UP000220527">
    <property type="component" value="Unassembled WGS sequence"/>
</dbReference>
<dbReference type="InterPro" id="IPR036388">
    <property type="entry name" value="WH-like_DNA-bd_sf"/>
</dbReference>
<organism evidence="2 3">
    <name type="scientific">Candidatus Viridilinea mediisalina</name>
    <dbReference type="NCBI Taxonomy" id="2024553"/>
    <lineage>
        <taxon>Bacteria</taxon>
        <taxon>Bacillati</taxon>
        <taxon>Chloroflexota</taxon>
        <taxon>Chloroflexia</taxon>
        <taxon>Chloroflexales</taxon>
        <taxon>Chloroflexineae</taxon>
        <taxon>Oscillochloridaceae</taxon>
        <taxon>Candidatus Viridilinea</taxon>
    </lineage>
</organism>
<evidence type="ECO:0000313" key="3">
    <source>
        <dbReference type="Proteomes" id="UP000220527"/>
    </source>
</evidence>
<dbReference type="InterPro" id="IPR036390">
    <property type="entry name" value="WH_DNA-bd_sf"/>
</dbReference>
<reference evidence="3" key="1">
    <citation type="submission" date="2017-08" db="EMBL/GenBank/DDBJ databases">
        <authorList>
            <person name="Grouzdev D.S."/>
            <person name="Gaisin V.A."/>
            <person name="Rysina M.S."/>
            <person name="Gorlenko V.M."/>
        </authorList>
    </citation>
    <scope>NUCLEOTIDE SEQUENCE [LARGE SCALE GENOMIC DNA]</scope>
    <source>
        <strain evidence="3">Kir15-3F</strain>
    </source>
</reference>
<dbReference type="InterPro" id="IPR015102">
    <property type="entry name" value="Tscrpt_reg_HTH_FeoC"/>
</dbReference>
<dbReference type="RefSeq" id="WP_097644356.1">
    <property type="nucleotide sequence ID" value="NZ_NQWI01000051.1"/>
</dbReference>
<accession>A0A2A6RIY3</accession>
<feature type="domain" description="Transcriptional regulator HTH-type FeoC" evidence="1">
    <location>
        <begin position="12"/>
        <end position="66"/>
    </location>
</feature>
<dbReference type="EMBL" id="NQWI01000051">
    <property type="protein sequence ID" value="PDW02810.1"/>
    <property type="molecule type" value="Genomic_DNA"/>
</dbReference>
<dbReference type="Gene3D" id="1.10.10.10">
    <property type="entry name" value="Winged helix-like DNA-binding domain superfamily/Winged helix DNA-binding domain"/>
    <property type="match status" value="1"/>
</dbReference>
<sequence>MLHQVLHAFESADGPLALDDLSRQLGIERSALEGMIAFWVRKGRLQELGGACGQAAGASCTCSSHPAGCSITSAGSRVITLKA</sequence>
<evidence type="ECO:0000259" key="1">
    <source>
        <dbReference type="Pfam" id="PF09012"/>
    </source>
</evidence>
<dbReference type="SUPFAM" id="SSF46785">
    <property type="entry name" value="Winged helix' DNA-binding domain"/>
    <property type="match status" value="1"/>
</dbReference>
<dbReference type="Pfam" id="PF09012">
    <property type="entry name" value="FeoC"/>
    <property type="match status" value="1"/>
</dbReference>
<comment type="caution">
    <text evidence="2">The sequence shown here is derived from an EMBL/GenBank/DDBJ whole genome shotgun (WGS) entry which is preliminary data.</text>
</comment>
<evidence type="ECO:0000313" key="2">
    <source>
        <dbReference type="EMBL" id="PDW02810.1"/>
    </source>
</evidence>
<keyword evidence="3" id="KW-1185">Reference proteome</keyword>